<keyword evidence="4 7" id="KW-0863">Zinc-finger</keyword>
<feature type="compositionally biased region" description="Basic residues" evidence="8">
    <location>
        <begin position="61"/>
        <end position="71"/>
    </location>
</feature>
<dbReference type="GO" id="GO:0000981">
    <property type="term" value="F:DNA-binding transcription factor activity, RNA polymerase II-specific"/>
    <property type="evidence" value="ECO:0007669"/>
    <property type="project" value="TreeGrafter"/>
</dbReference>
<dbReference type="FunFam" id="3.30.160.60:FF:000926">
    <property type="entry name" value="Kruppel like factor 13"/>
    <property type="match status" value="1"/>
</dbReference>
<feature type="region of interest" description="Disordered" evidence="8">
    <location>
        <begin position="39"/>
        <end position="93"/>
    </location>
</feature>
<reference evidence="10 11" key="1">
    <citation type="submission" date="2021-07" db="EMBL/GenBank/DDBJ databases">
        <authorList>
            <person name="Imarazene B."/>
            <person name="Zahm M."/>
            <person name="Klopp C."/>
            <person name="Cabau C."/>
            <person name="Beille S."/>
            <person name="Jouanno E."/>
            <person name="Castinel A."/>
            <person name="Lluch J."/>
            <person name="Gil L."/>
            <person name="Kuchtly C."/>
            <person name="Lopez Roques C."/>
            <person name="Donnadieu C."/>
            <person name="Parrinello H."/>
            <person name="Journot L."/>
            <person name="Du K."/>
            <person name="Schartl M."/>
            <person name="Retaux S."/>
            <person name="Guiguen Y."/>
        </authorList>
    </citation>
    <scope>NUCLEOTIDE SEQUENCE [LARGE SCALE GENOMIC DNA]</scope>
    <source>
        <strain evidence="10">Pach_M1</strain>
        <tissue evidence="10">Testis</tissue>
    </source>
</reference>
<dbReference type="GO" id="GO:0000978">
    <property type="term" value="F:RNA polymerase II cis-regulatory region sequence-specific DNA binding"/>
    <property type="evidence" value="ECO:0007669"/>
    <property type="project" value="TreeGrafter"/>
</dbReference>
<feature type="domain" description="C2H2-type" evidence="9">
    <location>
        <begin position="497"/>
        <end position="524"/>
    </location>
</feature>
<dbReference type="PROSITE" id="PS50157">
    <property type="entry name" value="ZINC_FINGER_C2H2_2"/>
    <property type="match status" value="3"/>
</dbReference>
<keyword evidence="5" id="KW-0862">Zinc</keyword>
<feature type="compositionally biased region" description="Basic and acidic residues" evidence="8">
    <location>
        <begin position="50"/>
        <end position="60"/>
    </location>
</feature>
<dbReference type="InterPro" id="IPR036236">
    <property type="entry name" value="Znf_C2H2_sf"/>
</dbReference>
<evidence type="ECO:0000256" key="2">
    <source>
        <dbReference type="ARBA" id="ARBA00022723"/>
    </source>
</evidence>
<dbReference type="Pfam" id="PF00096">
    <property type="entry name" value="zf-C2H2"/>
    <property type="match status" value="3"/>
</dbReference>
<evidence type="ECO:0000256" key="7">
    <source>
        <dbReference type="PROSITE-ProRule" id="PRU00042"/>
    </source>
</evidence>
<feature type="compositionally biased region" description="Pro residues" evidence="8">
    <location>
        <begin position="316"/>
        <end position="339"/>
    </location>
</feature>
<feature type="domain" description="C2H2-type" evidence="9">
    <location>
        <begin position="467"/>
        <end position="496"/>
    </location>
</feature>
<evidence type="ECO:0000313" key="11">
    <source>
        <dbReference type="Proteomes" id="UP000752171"/>
    </source>
</evidence>
<dbReference type="GO" id="GO:0008270">
    <property type="term" value="F:zinc ion binding"/>
    <property type="evidence" value="ECO:0007669"/>
    <property type="project" value="UniProtKB-KW"/>
</dbReference>
<feature type="region of interest" description="Disordered" evidence="8">
    <location>
        <begin position="280"/>
        <end position="340"/>
    </location>
</feature>
<protein>
    <submittedName>
        <fullName evidence="10">Krueppel-like factor 10</fullName>
    </submittedName>
</protein>
<dbReference type="Proteomes" id="UP000752171">
    <property type="component" value="Unassembled WGS sequence"/>
</dbReference>
<evidence type="ECO:0000256" key="8">
    <source>
        <dbReference type="SAM" id="MobiDB-lite"/>
    </source>
</evidence>
<accession>A0A8T2MJJ2</accession>
<keyword evidence="6" id="KW-0539">Nucleus</keyword>
<dbReference type="InterPro" id="IPR013087">
    <property type="entry name" value="Znf_C2H2_type"/>
</dbReference>
<dbReference type="Gene3D" id="3.30.160.60">
    <property type="entry name" value="Classic Zinc Finger"/>
    <property type="match status" value="3"/>
</dbReference>
<evidence type="ECO:0000256" key="5">
    <source>
        <dbReference type="ARBA" id="ARBA00022833"/>
    </source>
</evidence>
<evidence type="ECO:0000256" key="4">
    <source>
        <dbReference type="ARBA" id="ARBA00022771"/>
    </source>
</evidence>
<dbReference type="FunFam" id="3.30.160.60:FF:000072">
    <property type="entry name" value="zinc finger protein 143 isoform X1"/>
    <property type="match status" value="1"/>
</dbReference>
<comment type="subcellular location">
    <subcellularLocation>
        <location evidence="1">Nucleus</location>
    </subcellularLocation>
</comment>
<dbReference type="PROSITE" id="PS00028">
    <property type="entry name" value="ZINC_FINGER_C2H2_1"/>
    <property type="match status" value="3"/>
</dbReference>
<dbReference type="PANTHER" id="PTHR23235">
    <property type="entry name" value="KRUEPPEL-LIKE TRANSCRIPTION FACTOR"/>
    <property type="match status" value="1"/>
</dbReference>
<feature type="region of interest" description="Disordered" evidence="8">
    <location>
        <begin position="200"/>
        <end position="221"/>
    </location>
</feature>
<dbReference type="SUPFAM" id="SSF57667">
    <property type="entry name" value="beta-beta-alpha zinc fingers"/>
    <property type="match status" value="2"/>
</dbReference>
<dbReference type="CDD" id="cd21572">
    <property type="entry name" value="KLF10_N"/>
    <property type="match status" value="1"/>
</dbReference>
<feature type="region of interest" description="Disordered" evidence="8">
    <location>
        <begin position="256"/>
        <end position="275"/>
    </location>
</feature>
<feature type="compositionally biased region" description="Basic and acidic residues" evidence="8">
    <location>
        <begin position="72"/>
        <end position="85"/>
    </location>
</feature>
<name>A0A8T2MJJ2_ASTMX</name>
<proteinExistence type="predicted"/>
<dbReference type="GO" id="GO:0005634">
    <property type="term" value="C:nucleus"/>
    <property type="evidence" value="ECO:0007669"/>
    <property type="project" value="UniProtKB-SubCell"/>
</dbReference>
<keyword evidence="3" id="KW-0677">Repeat</keyword>
<organism evidence="10 11">
    <name type="scientific">Astyanax mexicanus</name>
    <name type="common">Blind cave fish</name>
    <name type="synonym">Astyanax fasciatus mexicanus</name>
    <dbReference type="NCBI Taxonomy" id="7994"/>
    <lineage>
        <taxon>Eukaryota</taxon>
        <taxon>Metazoa</taxon>
        <taxon>Chordata</taxon>
        <taxon>Craniata</taxon>
        <taxon>Vertebrata</taxon>
        <taxon>Euteleostomi</taxon>
        <taxon>Actinopterygii</taxon>
        <taxon>Neopterygii</taxon>
        <taxon>Teleostei</taxon>
        <taxon>Ostariophysi</taxon>
        <taxon>Characiformes</taxon>
        <taxon>Characoidei</taxon>
        <taxon>Acestrorhamphidae</taxon>
        <taxon>Acestrorhamphinae</taxon>
        <taxon>Astyanax</taxon>
    </lineage>
</organism>
<gene>
    <name evidence="10" type="primary">KLF10</name>
    <name evidence="10" type="ORF">AMEX_G2608</name>
</gene>
<dbReference type="EMBL" id="JAICCE010000001">
    <property type="protein sequence ID" value="KAG9283800.1"/>
    <property type="molecule type" value="Genomic_DNA"/>
</dbReference>
<keyword evidence="2" id="KW-0479">Metal-binding</keyword>
<feature type="compositionally biased region" description="Polar residues" evidence="8">
    <location>
        <begin position="288"/>
        <end position="313"/>
    </location>
</feature>
<comment type="caution">
    <text evidence="10">The sequence shown here is derived from an EMBL/GenBank/DDBJ whole genome shotgun (WGS) entry which is preliminary data.</text>
</comment>
<evidence type="ECO:0000256" key="3">
    <source>
        <dbReference type="ARBA" id="ARBA00022737"/>
    </source>
</evidence>
<evidence type="ECO:0000256" key="6">
    <source>
        <dbReference type="ARBA" id="ARBA00023242"/>
    </source>
</evidence>
<dbReference type="SMART" id="SM00355">
    <property type="entry name" value="ZnF_C2H2"/>
    <property type="match status" value="3"/>
</dbReference>
<feature type="domain" description="C2H2-type" evidence="9">
    <location>
        <begin position="437"/>
        <end position="466"/>
    </location>
</feature>
<dbReference type="PANTHER" id="PTHR23235:SF64">
    <property type="entry name" value="KRUEPPEL-LIKE FACTOR 10"/>
    <property type="match status" value="1"/>
</dbReference>
<evidence type="ECO:0000256" key="1">
    <source>
        <dbReference type="ARBA" id="ARBA00004123"/>
    </source>
</evidence>
<dbReference type="FunFam" id="3.30.160.60:FF:000018">
    <property type="entry name" value="Krueppel-like factor 15"/>
    <property type="match status" value="1"/>
</dbReference>
<evidence type="ECO:0000313" key="10">
    <source>
        <dbReference type="EMBL" id="KAG9283800.1"/>
    </source>
</evidence>
<sequence length="554" mass="60791">MEQKHKKYKPEWRAVEGNYEDKQLEKPLKLVLKVGGSEVTELSGSGHDSSYYDDRSDHERHKEKKKKKKKKSEKEKDKHVDDEERRRRKVGGGRSCDGWDVVLSLSQRDVVELCASWQIRWYFLRPFSARPRLSARRLADLHVCQRVRGFRSTSPANQSAGFSGLAGKPDVLLDGSLEDWTDLQAVEALVSMRSKCKGRSFRRKEPRPLTPSSDSCEESLCSGPADFQDSALMLQCMTPPYSPPATEAVQISTLEGLDPGARPASPPPSGRAISVIRHTSDPLPDRTCTLNLQPSLPSFSFQSGSETGANQDSPNPGTPTLPTAPPAPPSVTLPSPGAPPASMSSVALFQILPLTPPIYAPPPPAANPSGPPAVLVCGSVVGSQAPAGPIVVLLPQPAMVLTTSTGCKFTAIAPAPGHGTTFTKTAPPPEPPRPRCHVCTHPDCGKTYFKSSHLKAHLRTHTGEKPFICQWDGCGRRFSRSDELSRHRRSHTGEKRFSCPICHSRFMRSDHLSKHARRHLMARRTPAWQTELNRLHSIASGGRTILPLHPKPRS</sequence>
<evidence type="ECO:0000259" key="9">
    <source>
        <dbReference type="PROSITE" id="PS50157"/>
    </source>
</evidence>
<dbReference type="AlphaFoldDB" id="A0A8T2MJJ2"/>